<comment type="caution">
    <text evidence="4">The sequence shown here is derived from an EMBL/GenBank/DDBJ whole genome shotgun (WGS) entry which is preliminary data.</text>
</comment>
<evidence type="ECO:0008006" key="6">
    <source>
        <dbReference type="Google" id="ProtNLM"/>
    </source>
</evidence>
<dbReference type="Gene3D" id="3.40.50.720">
    <property type="entry name" value="NAD(P)-binding Rossmann-like Domain"/>
    <property type="match status" value="1"/>
</dbReference>
<dbReference type="InterPro" id="IPR002347">
    <property type="entry name" value="SDR_fam"/>
</dbReference>
<dbReference type="InterPro" id="IPR020904">
    <property type="entry name" value="Sc_DH/Rdtase_CS"/>
</dbReference>
<keyword evidence="5" id="KW-1185">Reference proteome</keyword>
<dbReference type="PANTHER" id="PTHR24322:SF736">
    <property type="entry name" value="RETINOL DEHYDROGENASE 10"/>
    <property type="match status" value="1"/>
</dbReference>
<sequence>MAVNSQRWLITGGASGLGKELAEQLLSQPHTSVLLLDMDQAGLAVLASSLSDTYGTERVATYVQDIRDTRKLQETIHAISAKGPIDVLVNNAGLVGGKLLVDLDHSQIDDVLDVNVKALVHISKMVLQLMYAQGHGHIVNIASAAGFTPVPYMAPYVGSKWAVVGFSESLRLEMEALGPDFHCTTVCPAYIDTGMFEGAKDNFLLPMLHAEQVVKSIIKAVRKKKIYVRLPFMVRFTPFLRGVLPTRVFDTIIGKWLGIYKSMAAFKGRGA</sequence>
<protein>
    <recommendedName>
        <fullName evidence="6">Short-chain dehydrogenase</fullName>
    </recommendedName>
</protein>
<dbReference type="OrthoDB" id="9808814at2"/>
<dbReference type="RefSeq" id="WP_097441357.1">
    <property type="nucleotide sequence ID" value="NZ_NBWU01000001.1"/>
</dbReference>
<dbReference type="GO" id="GO:0016616">
    <property type="term" value="F:oxidoreductase activity, acting on the CH-OH group of donors, NAD or NADP as acceptor"/>
    <property type="evidence" value="ECO:0007669"/>
    <property type="project" value="TreeGrafter"/>
</dbReference>
<evidence type="ECO:0000313" key="5">
    <source>
        <dbReference type="Proteomes" id="UP000219559"/>
    </source>
</evidence>
<dbReference type="InterPro" id="IPR036291">
    <property type="entry name" value="NAD(P)-bd_dom_sf"/>
</dbReference>
<evidence type="ECO:0000256" key="3">
    <source>
        <dbReference type="RuleBase" id="RU000363"/>
    </source>
</evidence>
<dbReference type="PANTHER" id="PTHR24322">
    <property type="entry name" value="PKSB"/>
    <property type="match status" value="1"/>
</dbReference>
<dbReference type="EMBL" id="NBWU01000001">
    <property type="protein sequence ID" value="PCE65829.1"/>
    <property type="molecule type" value="Genomic_DNA"/>
</dbReference>
<evidence type="ECO:0000313" key="4">
    <source>
        <dbReference type="EMBL" id="PCE65829.1"/>
    </source>
</evidence>
<proteinExistence type="inferred from homology"/>
<keyword evidence="2" id="KW-0560">Oxidoreductase</keyword>
<dbReference type="SUPFAM" id="SSF51735">
    <property type="entry name" value="NAD(P)-binding Rossmann-fold domains"/>
    <property type="match status" value="1"/>
</dbReference>
<dbReference type="PRINTS" id="PR00080">
    <property type="entry name" value="SDRFAMILY"/>
</dbReference>
<dbReference type="PROSITE" id="PS00061">
    <property type="entry name" value="ADH_SHORT"/>
    <property type="match status" value="1"/>
</dbReference>
<name>A0A2A4GA53_9FLAO</name>
<gene>
    <name evidence="4" type="ORF">B7P33_00550</name>
</gene>
<comment type="similarity">
    <text evidence="1 3">Belongs to the short-chain dehydrogenases/reductases (SDR) family.</text>
</comment>
<evidence type="ECO:0000256" key="1">
    <source>
        <dbReference type="ARBA" id="ARBA00006484"/>
    </source>
</evidence>
<reference evidence="4 5" key="1">
    <citation type="submission" date="2017-04" db="EMBL/GenBank/DDBJ databases">
        <title>A new member of the family Flavobacteriaceae isolated from ascidians.</title>
        <authorList>
            <person name="Chen L."/>
        </authorList>
    </citation>
    <scope>NUCLEOTIDE SEQUENCE [LARGE SCALE GENOMIC DNA]</scope>
    <source>
        <strain evidence="4 5">HQA918</strain>
    </source>
</reference>
<dbReference type="Pfam" id="PF00106">
    <property type="entry name" value="adh_short"/>
    <property type="match status" value="1"/>
</dbReference>
<organism evidence="4 5">
    <name type="scientific">Sediminicola luteus</name>
    <dbReference type="NCBI Taxonomy" id="319238"/>
    <lineage>
        <taxon>Bacteria</taxon>
        <taxon>Pseudomonadati</taxon>
        <taxon>Bacteroidota</taxon>
        <taxon>Flavobacteriia</taxon>
        <taxon>Flavobacteriales</taxon>
        <taxon>Flavobacteriaceae</taxon>
        <taxon>Sediminicola</taxon>
    </lineage>
</organism>
<dbReference type="Proteomes" id="UP000219559">
    <property type="component" value="Unassembled WGS sequence"/>
</dbReference>
<accession>A0A2A4GA53</accession>
<evidence type="ECO:0000256" key="2">
    <source>
        <dbReference type="ARBA" id="ARBA00023002"/>
    </source>
</evidence>
<dbReference type="PRINTS" id="PR00081">
    <property type="entry name" value="GDHRDH"/>
</dbReference>
<dbReference type="AlphaFoldDB" id="A0A2A4GA53"/>